<proteinExistence type="predicted"/>
<dbReference type="Proteomes" id="UP001321749">
    <property type="component" value="Unassembled WGS sequence"/>
</dbReference>
<dbReference type="EMBL" id="MU865119">
    <property type="protein sequence ID" value="KAK4457380.1"/>
    <property type="molecule type" value="Genomic_DNA"/>
</dbReference>
<name>A0AAV9HBD9_9PEZI</name>
<reference evidence="1" key="1">
    <citation type="journal article" date="2023" name="Mol. Phylogenet. Evol.">
        <title>Genome-scale phylogeny and comparative genomics of the fungal order Sordariales.</title>
        <authorList>
            <person name="Hensen N."/>
            <person name="Bonometti L."/>
            <person name="Westerberg I."/>
            <person name="Brannstrom I.O."/>
            <person name="Guillou S."/>
            <person name="Cros-Aarteil S."/>
            <person name="Calhoun S."/>
            <person name="Haridas S."/>
            <person name="Kuo A."/>
            <person name="Mondo S."/>
            <person name="Pangilinan J."/>
            <person name="Riley R."/>
            <person name="LaButti K."/>
            <person name="Andreopoulos B."/>
            <person name="Lipzen A."/>
            <person name="Chen C."/>
            <person name="Yan M."/>
            <person name="Daum C."/>
            <person name="Ng V."/>
            <person name="Clum A."/>
            <person name="Steindorff A."/>
            <person name="Ohm R.A."/>
            <person name="Martin F."/>
            <person name="Silar P."/>
            <person name="Natvig D.O."/>
            <person name="Lalanne C."/>
            <person name="Gautier V."/>
            <person name="Ament-Velasquez S.L."/>
            <person name="Kruys A."/>
            <person name="Hutchinson M.I."/>
            <person name="Powell A.J."/>
            <person name="Barry K."/>
            <person name="Miller A.N."/>
            <person name="Grigoriev I.V."/>
            <person name="Debuchy R."/>
            <person name="Gladieux P."/>
            <person name="Hiltunen Thoren M."/>
            <person name="Johannesson H."/>
        </authorList>
    </citation>
    <scope>NUCLEOTIDE SEQUENCE</scope>
    <source>
        <strain evidence="1">PSN324</strain>
    </source>
</reference>
<keyword evidence="2" id="KW-1185">Reference proteome</keyword>
<comment type="caution">
    <text evidence="1">The sequence shown here is derived from an EMBL/GenBank/DDBJ whole genome shotgun (WGS) entry which is preliminary data.</text>
</comment>
<evidence type="ECO:0000313" key="1">
    <source>
        <dbReference type="EMBL" id="KAK4457380.1"/>
    </source>
</evidence>
<organism evidence="1 2">
    <name type="scientific">Cladorrhinum samala</name>
    <dbReference type="NCBI Taxonomy" id="585594"/>
    <lineage>
        <taxon>Eukaryota</taxon>
        <taxon>Fungi</taxon>
        <taxon>Dikarya</taxon>
        <taxon>Ascomycota</taxon>
        <taxon>Pezizomycotina</taxon>
        <taxon>Sordariomycetes</taxon>
        <taxon>Sordariomycetidae</taxon>
        <taxon>Sordariales</taxon>
        <taxon>Podosporaceae</taxon>
        <taxon>Cladorrhinum</taxon>
    </lineage>
</organism>
<accession>A0AAV9HBD9</accession>
<sequence length="142" mass="16023">MSLDLGVEIELLLAPRPNARHNFLTILVKMGWDKTITIEGQLRAGSTSNYIVDNLRNRNRRSVTEALADGNKPASADCSSGYNAWSVIDEEEALLRRAFRLLNFIVSGYDGYLNWRDFDLGLETFRSDELGAEESRLMDPNP</sequence>
<evidence type="ECO:0000313" key="2">
    <source>
        <dbReference type="Proteomes" id="UP001321749"/>
    </source>
</evidence>
<gene>
    <name evidence="1" type="ORF">QBC42DRAFT_256392</name>
</gene>
<reference evidence="1" key="2">
    <citation type="submission" date="2023-06" db="EMBL/GenBank/DDBJ databases">
        <authorList>
            <consortium name="Lawrence Berkeley National Laboratory"/>
            <person name="Mondo S.J."/>
            <person name="Hensen N."/>
            <person name="Bonometti L."/>
            <person name="Westerberg I."/>
            <person name="Brannstrom I.O."/>
            <person name="Guillou S."/>
            <person name="Cros-Aarteil S."/>
            <person name="Calhoun S."/>
            <person name="Haridas S."/>
            <person name="Kuo A."/>
            <person name="Pangilinan J."/>
            <person name="Riley R."/>
            <person name="Labutti K."/>
            <person name="Andreopoulos B."/>
            <person name="Lipzen A."/>
            <person name="Chen C."/>
            <person name="Yanf M."/>
            <person name="Daum C."/>
            <person name="Ng V."/>
            <person name="Clum A."/>
            <person name="Steindorff A."/>
            <person name="Ohm R."/>
            <person name="Martin F."/>
            <person name="Silar P."/>
            <person name="Natvig D."/>
            <person name="Lalanne C."/>
            <person name="Gautier V."/>
            <person name="Ament-Velasquez S.L."/>
            <person name="Kruys A."/>
            <person name="Hutchinson M.I."/>
            <person name="Powell A.J."/>
            <person name="Barry K."/>
            <person name="Miller A.N."/>
            <person name="Grigoriev I.V."/>
            <person name="Debuchy R."/>
            <person name="Gladieux P."/>
            <person name="Thoren M.H."/>
            <person name="Johannesson H."/>
        </authorList>
    </citation>
    <scope>NUCLEOTIDE SEQUENCE</scope>
    <source>
        <strain evidence="1">PSN324</strain>
    </source>
</reference>
<dbReference type="AlphaFoldDB" id="A0AAV9HBD9"/>
<protein>
    <submittedName>
        <fullName evidence="1">Uncharacterized protein</fullName>
    </submittedName>
</protein>